<dbReference type="RefSeq" id="WP_154415094.1">
    <property type="nucleotide sequence ID" value="NZ_CP136976.1"/>
</dbReference>
<dbReference type="GO" id="GO:0003697">
    <property type="term" value="F:single-stranded DNA binding"/>
    <property type="evidence" value="ECO:0007669"/>
    <property type="project" value="UniProtKB-UniRule"/>
</dbReference>
<dbReference type="PIRSF" id="PIRSF002070">
    <property type="entry name" value="SSB"/>
    <property type="match status" value="1"/>
</dbReference>
<comment type="caution">
    <text evidence="5">The sequence shown here is derived from an EMBL/GenBank/DDBJ whole genome shotgun (WGS) entry which is preliminary data.</text>
</comment>
<dbReference type="EMBL" id="JAJKGN010000003">
    <property type="protein sequence ID" value="MDC6409550.1"/>
    <property type="molecule type" value="Genomic_DNA"/>
</dbReference>
<reference evidence="5" key="1">
    <citation type="submission" date="2021-11" db="EMBL/GenBank/DDBJ databases">
        <authorList>
            <person name="Denance N."/>
            <person name="Briand M."/>
            <person name="Dupas E."/>
            <person name="Durand K."/>
            <person name="Legendre B."/>
            <person name="Cunty A."/>
            <person name="Donnadieu C."/>
            <person name="Lopez Roques C."/>
            <person name="Cesbron S."/>
            <person name="Jacques M.A."/>
        </authorList>
    </citation>
    <scope>NUCLEOTIDE SEQUENCE</scope>
    <source>
        <strain evidence="5">CFBP8070</strain>
    </source>
</reference>
<dbReference type="PANTHER" id="PTHR10302">
    <property type="entry name" value="SINGLE-STRANDED DNA-BINDING PROTEIN"/>
    <property type="match status" value="1"/>
</dbReference>
<protein>
    <recommendedName>
        <fullName evidence="2 3">Single-stranded DNA-binding protein</fullName>
        <shortName evidence="2">SSB</shortName>
    </recommendedName>
</protein>
<dbReference type="InterPro" id="IPR011344">
    <property type="entry name" value="ssDNA-bd"/>
</dbReference>
<reference evidence="5" key="2">
    <citation type="journal article" date="2023" name="Commun. Biol.">
        <title>Suspicions of two bridgehead invasions of Xylella fastidiosa subsp. multiplex in France.</title>
        <authorList>
            <person name="Dupas E."/>
            <person name="Durand K."/>
            <person name="Rieux A."/>
            <person name="Briand M."/>
            <person name="Pruvost O."/>
            <person name="Cunty A."/>
            <person name="Denance N."/>
            <person name="Donnadieu C."/>
            <person name="Legendre B."/>
            <person name="Lopez-Roques C."/>
            <person name="Cesbron S."/>
            <person name="Ravigne V."/>
            <person name="Jacques M.A."/>
        </authorList>
    </citation>
    <scope>NUCLEOTIDE SEQUENCE</scope>
    <source>
        <strain evidence="5">CFBP8070</strain>
    </source>
</reference>
<proteinExistence type="inferred from homology"/>
<organism evidence="5 6">
    <name type="scientific">Xylella fastidiosa subsp. multiplex</name>
    <dbReference type="NCBI Taxonomy" id="644357"/>
    <lineage>
        <taxon>Bacteria</taxon>
        <taxon>Pseudomonadati</taxon>
        <taxon>Pseudomonadota</taxon>
        <taxon>Gammaproteobacteria</taxon>
        <taxon>Lysobacterales</taxon>
        <taxon>Lysobacteraceae</taxon>
        <taxon>Xylella</taxon>
    </lineage>
</organism>
<dbReference type="InterPro" id="IPR012340">
    <property type="entry name" value="NA-bd_OB-fold"/>
</dbReference>
<dbReference type="GO" id="GO:0009295">
    <property type="term" value="C:nucleoid"/>
    <property type="evidence" value="ECO:0007669"/>
    <property type="project" value="TreeGrafter"/>
</dbReference>
<comment type="caution">
    <text evidence="2">Lacks conserved residue(s) required for the propagation of feature annotation.</text>
</comment>
<evidence type="ECO:0000256" key="2">
    <source>
        <dbReference type="HAMAP-Rule" id="MF_00984"/>
    </source>
</evidence>
<feature type="compositionally biased region" description="Acidic residues" evidence="4">
    <location>
        <begin position="127"/>
        <end position="136"/>
    </location>
</feature>
<accession>A0AAW6HXQ5</accession>
<feature type="region of interest" description="Disordered" evidence="4">
    <location>
        <begin position="109"/>
        <end position="136"/>
    </location>
</feature>
<sequence length="136" mass="15411">MASLNKIQIIGNLGADPDIHYMQDGTATVTVSVATTDTWKNKETGNKEEKTEWHRVVFFRGLAEIVGEYLKKGSQIYVEGKLRTRSWTDKEGIDRYTTEIVAQEMQMLGKKQDNNKVGNARHGDALPADEDDEYLF</sequence>
<dbReference type="SUPFAM" id="SSF50249">
    <property type="entry name" value="Nucleic acid-binding proteins"/>
    <property type="match status" value="1"/>
</dbReference>
<dbReference type="Gene3D" id="2.40.50.140">
    <property type="entry name" value="Nucleic acid-binding proteins"/>
    <property type="match status" value="1"/>
</dbReference>
<name>A0AAW6HXQ5_XYLFS</name>
<evidence type="ECO:0000313" key="5">
    <source>
        <dbReference type="EMBL" id="MDC6409550.1"/>
    </source>
</evidence>
<dbReference type="AlphaFoldDB" id="A0AAW6HXQ5"/>
<evidence type="ECO:0000256" key="4">
    <source>
        <dbReference type="SAM" id="MobiDB-lite"/>
    </source>
</evidence>
<dbReference type="PROSITE" id="PS50935">
    <property type="entry name" value="SSB"/>
    <property type="match status" value="1"/>
</dbReference>
<evidence type="ECO:0000256" key="3">
    <source>
        <dbReference type="PIRNR" id="PIRNR002070"/>
    </source>
</evidence>
<dbReference type="Proteomes" id="UP001220702">
    <property type="component" value="Unassembled WGS sequence"/>
</dbReference>
<dbReference type="CDD" id="cd04496">
    <property type="entry name" value="SSB_OBF"/>
    <property type="match status" value="1"/>
</dbReference>
<gene>
    <name evidence="5" type="primary">ssb</name>
    <name evidence="5" type="ORF">LOK82_13415</name>
</gene>
<dbReference type="PANTHER" id="PTHR10302:SF27">
    <property type="entry name" value="SINGLE-STRANDED DNA-BINDING PROTEIN"/>
    <property type="match status" value="1"/>
</dbReference>
<comment type="subunit">
    <text evidence="2">Homotetramer.</text>
</comment>
<dbReference type="HAMAP" id="MF_00984">
    <property type="entry name" value="SSB"/>
    <property type="match status" value="1"/>
</dbReference>
<dbReference type="NCBIfam" id="TIGR00621">
    <property type="entry name" value="ssb"/>
    <property type="match status" value="1"/>
</dbReference>
<evidence type="ECO:0000256" key="1">
    <source>
        <dbReference type="ARBA" id="ARBA00023125"/>
    </source>
</evidence>
<dbReference type="GO" id="GO:0006260">
    <property type="term" value="P:DNA replication"/>
    <property type="evidence" value="ECO:0007669"/>
    <property type="project" value="InterPro"/>
</dbReference>
<dbReference type="Pfam" id="PF00436">
    <property type="entry name" value="SSB"/>
    <property type="match status" value="1"/>
</dbReference>
<evidence type="ECO:0000313" key="6">
    <source>
        <dbReference type="Proteomes" id="UP001220702"/>
    </source>
</evidence>
<keyword evidence="1 2" id="KW-0238">DNA-binding</keyword>
<dbReference type="InterPro" id="IPR000424">
    <property type="entry name" value="Primosome_PriB/ssb"/>
</dbReference>